<dbReference type="AlphaFoldDB" id="A0AAV9UJR5"/>
<evidence type="ECO:0000313" key="2">
    <source>
        <dbReference type="EMBL" id="KAK6343324.1"/>
    </source>
</evidence>
<proteinExistence type="predicted"/>
<protein>
    <submittedName>
        <fullName evidence="2">Uncharacterized protein</fullName>
    </submittedName>
</protein>
<dbReference type="Proteomes" id="UP001373714">
    <property type="component" value="Unassembled WGS sequence"/>
</dbReference>
<comment type="caution">
    <text evidence="2">The sequence shown here is derived from an EMBL/GenBank/DDBJ whole genome shotgun (WGS) entry which is preliminary data.</text>
</comment>
<dbReference type="EMBL" id="JAVHNS010000009">
    <property type="protein sequence ID" value="KAK6343324.1"/>
    <property type="molecule type" value="Genomic_DNA"/>
</dbReference>
<keyword evidence="3" id="KW-1185">Reference proteome</keyword>
<keyword evidence="1" id="KW-0732">Signal</keyword>
<evidence type="ECO:0000256" key="1">
    <source>
        <dbReference type="SAM" id="SignalP"/>
    </source>
</evidence>
<organism evidence="2 3">
    <name type="scientific">Orbilia blumenaviensis</name>
    <dbReference type="NCBI Taxonomy" id="1796055"/>
    <lineage>
        <taxon>Eukaryota</taxon>
        <taxon>Fungi</taxon>
        <taxon>Dikarya</taxon>
        <taxon>Ascomycota</taxon>
        <taxon>Pezizomycotina</taxon>
        <taxon>Orbiliomycetes</taxon>
        <taxon>Orbiliales</taxon>
        <taxon>Orbiliaceae</taxon>
        <taxon>Orbilia</taxon>
    </lineage>
</organism>
<gene>
    <name evidence="2" type="ORF">TWF730_010915</name>
</gene>
<evidence type="ECO:0000313" key="3">
    <source>
        <dbReference type="Proteomes" id="UP001373714"/>
    </source>
</evidence>
<sequence length="322" mass="36196">MIKLNFFGFKAFLLILQGPSFGLLAILPEKVPPSIVSPAPLPPTSASSPTIARLPEEIHQNLKDPELAASNSDYSISPLALSPDIFYSWGVFCPTEDQLVSAAAVGEATGRDVERSRRIMRIWNSANGIIQLQRYLRVCETCTCDDGGDVVPINTRYPNVSEDMQCLDEEFAEDCEWYFKCNCHAQILQPPLNPGINIEEYEKAFGGVPRLIKQTFPNYQWQAPSGIGREPWTWGRFGLTPSELLHRPGYKPQKEIDDRILLPGTNEPYYLEGPGNRDKLAWIGDQFRGRSMLGLHKVKRDGIDDGSRYAPHDLDNRADWSD</sequence>
<feature type="chain" id="PRO_5043832984" evidence="1">
    <location>
        <begin position="23"/>
        <end position="322"/>
    </location>
</feature>
<feature type="signal peptide" evidence="1">
    <location>
        <begin position="1"/>
        <end position="22"/>
    </location>
</feature>
<accession>A0AAV9UJR5</accession>
<reference evidence="2 3" key="1">
    <citation type="submission" date="2019-10" db="EMBL/GenBank/DDBJ databases">
        <authorList>
            <person name="Palmer J.M."/>
        </authorList>
    </citation>
    <scope>NUCLEOTIDE SEQUENCE [LARGE SCALE GENOMIC DNA]</scope>
    <source>
        <strain evidence="2 3">TWF730</strain>
    </source>
</reference>
<name>A0AAV9UJR5_9PEZI</name>